<evidence type="ECO:0000313" key="1">
    <source>
        <dbReference type="EMBL" id="CCG98870.1"/>
    </source>
</evidence>
<protein>
    <submittedName>
        <fullName evidence="1">Uncharacterized protein</fullName>
    </submittedName>
</protein>
<organism evidence="1 2">
    <name type="scientific">Fibrella aestuarina BUZ 2</name>
    <dbReference type="NCBI Taxonomy" id="1166018"/>
    <lineage>
        <taxon>Bacteria</taxon>
        <taxon>Pseudomonadati</taxon>
        <taxon>Bacteroidota</taxon>
        <taxon>Cytophagia</taxon>
        <taxon>Cytophagales</taxon>
        <taxon>Spirosomataceae</taxon>
        <taxon>Fibrella</taxon>
    </lineage>
</organism>
<dbReference type="STRING" id="1166018.FAES_0859"/>
<keyword evidence="2" id="KW-1185">Reference proteome</keyword>
<sequence>MRQAKPLAPQTICGKRLFPFCLTFVVYRSMVPLPEQDLLTNERHIVDDN</sequence>
<accession>I0K417</accession>
<reference evidence="1 2" key="1">
    <citation type="journal article" date="2012" name="J. Bacteriol.">
        <title>Genome Sequence of Fibrella aestuarina BUZ 2T, a Filamentous Marine Bacterium.</title>
        <authorList>
            <person name="Filippini M."/>
            <person name="Qi W."/>
            <person name="Blom J."/>
            <person name="Goesmann A."/>
            <person name="Smits T.H."/>
            <person name="Bagheri H.C."/>
        </authorList>
    </citation>
    <scope>NUCLEOTIDE SEQUENCE [LARGE SCALE GENOMIC DNA]</scope>
    <source>
        <strain evidence="2">BUZ 2T</strain>
    </source>
</reference>
<dbReference type="KEGG" id="fae:FAES_0859"/>
<dbReference type="Proteomes" id="UP000011058">
    <property type="component" value="Chromosome"/>
</dbReference>
<proteinExistence type="predicted"/>
<dbReference type="AlphaFoldDB" id="I0K417"/>
<dbReference type="HOGENOM" id="CLU_3135907_0_0_10"/>
<gene>
    <name evidence="1" type="ORF">FAES_0859</name>
</gene>
<evidence type="ECO:0000313" key="2">
    <source>
        <dbReference type="Proteomes" id="UP000011058"/>
    </source>
</evidence>
<name>I0K417_9BACT</name>
<dbReference type="EMBL" id="HE796683">
    <property type="protein sequence ID" value="CCG98870.1"/>
    <property type="molecule type" value="Genomic_DNA"/>
</dbReference>